<dbReference type="OrthoDB" id="724816at2759"/>
<dbReference type="InterPro" id="IPR046960">
    <property type="entry name" value="PPR_At4g14850-like_plant"/>
</dbReference>
<keyword evidence="4" id="KW-1185">Reference proteome</keyword>
<sequence>MNVRELLKASAAAKNLRLGKTIHAHLIVSNQISQNRVIEKNSLINFYSKCGDISSARNLFDRMGKKNVVLWCAVMSGYLHHGCTLQVIQMCRDMLTVDKLRPNEYTLSMVLSSCSNCGLLDEGLQCHGFGLKSALIYYPHVKNALVYMYSMWRCGRGYEGSG</sequence>
<evidence type="ECO:0000256" key="2">
    <source>
        <dbReference type="PROSITE-ProRule" id="PRU00708"/>
    </source>
</evidence>
<dbReference type="Pfam" id="PF01535">
    <property type="entry name" value="PPR"/>
    <property type="match status" value="2"/>
</dbReference>
<dbReference type="PROSITE" id="PS51375">
    <property type="entry name" value="PPR"/>
    <property type="match status" value="1"/>
</dbReference>
<evidence type="ECO:0000313" key="3">
    <source>
        <dbReference type="EMBL" id="GER41386.1"/>
    </source>
</evidence>
<dbReference type="Proteomes" id="UP000325081">
    <property type="component" value="Unassembled WGS sequence"/>
</dbReference>
<dbReference type="FunFam" id="1.25.40.10:FF:000285">
    <property type="entry name" value="Pentatricopeptide repeat-containing protein, chloroplastic"/>
    <property type="match status" value="1"/>
</dbReference>
<accession>A0A5A7Q8Z0</accession>
<dbReference type="NCBIfam" id="TIGR00756">
    <property type="entry name" value="PPR"/>
    <property type="match status" value="1"/>
</dbReference>
<dbReference type="GO" id="GO:0003723">
    <property type="term" value="F:RNA binding"/>
    <property type="evidence" value="ECO:0007669"/>
    <property type="project" value="InterPro"/>
</dbReference>
<proteinExistence type="predicted"/>
<dbReference type="Gene3D" id="1.25.40.10">
    <property type="entry name" value="Tetratricopeptide repeat domain"/>
    <property type="match status" value="1"/>
</dbReference>
<evidence type="ECO:0000313" key="4">
    <source>
        <dbReference type="Proteomes" id="UP000325081"/>
    </source>
</evidence>
<reference evidence="4" key="1">
    <citation type="journal article" date="2019" name="Curr. Biol.">
        <title>Genome Sequence of Striga asiatica Provides Insight into the Evolution of Plant Parasitism.</title>
        <authorList>
            <person name="Yoshida S."/>
            <person name="Kim S."/>
            <person name="Wafula E.K."/>
            <person name="Tanskanen J."/>
            <person name="Kim Y.M."/>
            <person name="Honaas L."/>
            <person name="Yang Z."/>
            <person name="Spallek T."/>
            <person name="Conn C.E."/>
            <person name="Ichihashi Y."/>
            <person name="Cheong K."/>
            <person name="Cui S."/>
            <person name="Der J.P."/>
            <person name="Gundlach H."/>
            <person name="Jiao Y."/>
            <person name="Hori C."/>
            <person name="Ishida J.K."/>
            <person name="Kasahara H."/>
            <person name="Kiba T."/>
            <person name="Kim M.S."/>
            <person name="Koo N."/>
            <person name="Laohavisit A."/>
            <person name="Lee Y.H."/>
            <person name="Lumba S."/>
            <person name="McCourt P."/>
            <person name="Mortimer J.C."/>
            <person name="Mutuku J.M."/>
            <person name="Nomura T."/>
            <person name="Sasaki-Sekimoto Y."/>
            <person name="Seto Y."/>
            <person name="Wang Y."/>
            <person name="Wakatake T."/>
            <person name="Sakakibara H."/>
            <person name="Demura T."/>
            <person name="Yamaguchi S."/>
            <person name="Yoneyama K."/>
            <person name="Manabe R.I."/>
            <person name="Nelson D.C."/>
            <person name="Schulman A.H."/>
            <person name="Timko M.P."/>
            <person name="dePamphilis C.W."/>
            <person name="Choi D."/>
            <person name="Shirasu K."/>
        </authorList>
    </citation>
    <scope>NUCLEOTIDE SEQUENCE [LARGE SCALE GENOMIC DNA]</scope>
    <source>
        <strain evidence="4">cv. UVA1</strain>
    </source>
</reference>
<name>A0A5A7Q8Z0_STRAF</name>
<gene>
    <name evidence="3" type="ORF">STAS_18105</name>
</gene>
<dbReference type="InterPro" id="IPR011990">
    <property type="entry name" value="TPR-like_helical_dom_sf"/>
</dbReference>
<keyword evidence="1" id="KW-0677">Repeat</keyword>
<evidence type="ECO:0000256" key="1">
    <source>
        <dbReference type="ARBA" id="ARBA00022737"/>
    </source>
</evidence>
<feature type="repeat" description="PPR" evidence="2">
    <location>
        <begin position="36"/>
        <end position="70"/>
    </location>
</feature>
<dbReference type="GO" id="GO:0009451">
    <property type="term" value="P:RNA modification"/>
    <property type="evidence" value="ECO:0007669"/>
    <property type="project" value="InterPro"/>
</dbReference>
<dbReference type="InterPro" id="IPR002885">
    <property type="entry name" value="PPR_rpt"/>
</dbReference>
<protein>
    <submittedName>
        <fullName evidence="3">Pentatricopeptide repeat protein</fullName>
    </submittedName>
</protein>
<organism evidence="3 4">
    <name type="scientific">Striga asiatica</name>
    <name type="common">Asiatic witchweed</name>
    <name type="synonym">Buchnera asiatica</name>
    <dbReference type="NCBI Taxonomy" id="4170"/>
    <lineage>
        <taxon>Eukaryota</taxon>
        <taxon>Viridiplantae</taxon>
        <taxon>Streptophyta</taxon>
        <taxon>Embryophyta</taxon>
        <taxon>Tracheophyta</taxon>
        <taxon>Spermatophyta</taxon>
        <taxon>Magnoliopsida</taxon>
        <taxon>eudicotyledons</taxon>
        <taxon>Gunneridae</taxon>
        <taxon>Pentapetalae</taxon>
        <taxon>asterids</taxon>
        <taxon>lamiids</taxon>
        <taxon>Lamiales</taxon>
        <taxon>Orobanchaceae</taxon>
        <taxon>Buchnereae</taxon>
        <taxon>Striga</taxon>
    </lineage>
</organism>
<dbReference type="AlphaFoldDB" id="A0A5A7Q8Z0"/>
<dbReference type="PANTHER" id="PTHR47926">
    <property type="entry name" value="PENTATRICOPEPTIDE REPEAT-CONTAINING PROTEIN"/>
    <property type="match status" value="1"/>
</dbReference>
<dbReference type="EMBL" id="BKCP01006072">
    <property type="protein sequence ID" value="GER41386.1"/>
    <property type="molecule type" value="Genomic_DNA"/>
</dbReference>
<comment type="caution">
    <text evidence="3">The sequence shown here is derived from an EMBL/GenBank/DDBJ whole genome shotgun (WGS) entry which is preliminary data.</text>
</comment>